<dbReference type="InterPro" id="IPR001128">
    <property type="entry name" value="Cyt_P450"/>
</dbReference>
<evidence type="ECO:0008006" key="9">
    <source>
        <dbReference type="Google" id="ProtNLM"/>
    </source>
</evidence>
<comment type="caution">
    <text evidence="7">The sequence shown here is derived from an EMBL/GenBank/DDBJ whole genome shotgun (WGS) entry which is preliminary data.</text>
</comment>
<organism evidence="7 8">
    <name type="scientific">Marasmius crinis-equi</name>
    <dbReference type="NCBI Taxonomy" id="585013"/>
    <lineage>
        <taxon>Eukaryota</taxon>
        <taxon>Fungi</taxon>
        <taxon>Dikarya</taxon>
        <taxon>Basidiomycota</taxon>
        <taxon>Agaricomycotina</taxon>
        <taxon>Agaricomycetes</taxon>
        <taxon>Agaricomycetidae</taxon>
        <taxon>Agaricales</taxon>
        <taxon>Marasmiineae</taxon>
        <taxon>Marasmiaceae</taxon>
        <taxon>Marasmius</taxon>
    </lineage>
</organism>
<dbReference type="InterPro" id="IPR036396">
    <property type="entry name" value="Cyt_P450_sf"/>
</dbReference>
<accession>A0ABR3EIR7</accession>
<gene>
    <name evidence="7" type="ORF">V5O48_019339</name>
</gene>
<keyword evidence="3" id="KW-0479">Metal-binding</keyword>
<dbReference type="Gene3D" id="1.10.630.10">
    <property type="entry name" value="Cytochrome P450"/>
    <property type="match status" value="1"/>
</dbReference>
<keyword evidence="4" id="KW-0560">Oxidoreductase</keyword>
<protein>
    <recommendedName>
        <fullName evidence="9">Cytochrome P450</fullName>
    </recommendedName>
</protein>
<sequence>MPAFSTLAIRDMLEDMRDICDQVLLKWERFGPDHVIDPADDFTRVALDTIALCSMSYRLNSFYTENQPRFAEAMLDVLKECFLRTRRPTIVQALMSGTNAKFEEEIHYMKDIALKIVQNRKENPMEKKDLLNAMLFGKDPKTGEGLSDEAIVNNLLTFLIA</sequence>
<evidence type="ECO:0000256" key="1">
    <source>
        <dbReference type="ARBA" id="ARBA00010617"/>
    </source>
</evidence>
<dbReference type="PANTHER" id="PTHR24291">
    <property type="entry name" value="CYTOCHROME P450 FAMILY 4"/>
    <property type="match status" value="1"/>
</dbReference>
<dbReference type="SUPFAM" id="SSF48264">
    <property type="entry name" value="Cytochrome P450"/>
    <property type="match status" value="1"/>
</dbReference>
<keyword evidence="6" id="KW-0503">Monooxygenase</keyword>
<dbReference type="Pfam" id="PF00067">
    <property type="entry name" value="p450"/>
    <property type="match status" value="1"/>
</dbReference>
<keyword evidence="8" id="KW-1185">Reference proteome</keyword>
<dbReference type="EMBL" id="JBAHYK010004622">
    <property type="protein sequence ID" value="KAL0562741.1"/>
    <property type="molecule type" value="Genomic_DNA"/>
</dbReference>
<comment type="similarity">
    <text evidence="1">Belongs to the cytochrome P450 family.</text>
</comment>
<dbReference type="InterPro" id="IPR050196">
    <property type="entry name" value="Cytochrome_P450_Monoox"/>
</dbReference>
<evidence type="ECO:0000256" key="3">
    <source>
        <dbReference type="ARBA" id="ARBA00022723"/>
    </source>
</evidence>
<evidence type="ECO:0000256" key="6">
    <source>
        <dbReference type="ARBA" id="ARBA00023033"/>
    </source>
</evidence>
<dbReference type="PANTHER" id="PTHR24291:SF50">
    <property type="entry name" value="BIFUNCTIONAL ALBAFLAVENONE MONOOXYGENASE_TERPENE SYNTHASE"/>
    <property type="match status" value="1"/>
</dbReference>
<reference evidence="7 8" key="1">
    <citation type="submission" date="2024-02" db="EMBL/GenBank/DDBJ databases">
        <title>A draft genome for the cacao thread blight pathogen Marasmius crinis-equi.</title>
        <authorList>
            <person name="Cohen S.P."/>
            <person name="Baruah I.K."/>
            <person name="Amoako-Attah I."/>
            <person name="Bukari Y."/>
            <person name="Meinhardt L.W."/>
            <person name="Bailey B.A."/>
        </authorList>
    </citation>
    <scope>NUCLEOTIDE SEQUENCE [LARGE SCALE GENOMIC DNA]</scope>
    <source>
        <strain evidence="7 8">GH-76</strain>
    </source>
</reference>
<evidence type="ECO:0000256" key="2">
    <source>
        <dbReference type="ARBA" id="ARBA00022617"/>
    </source>
</evidence>
<proteinExistence type="inferred from homology"/>
<keyword evidence="5" id="KW-0408">Iron</keyword>
<feature type="non-terminal residue" evidence="7">
    <location>
        <position position="161"/>
    </location>
</feature>
<name>A0ABR3EIR7_9AGAR</name>
<keyword evidence="2" id="KW-0349">Heme</keyword>
<evidence type="ECO:0000313" key="7">
    <source>
        <dbReference type="EMBL" id="KAL0562741.1"/>
    </source>
</evidence>
<evidence type="ECO:0000256" key="5">
    <source>
        <dbReference type="ARBA" id="ARBA00023004"/>
    </source>
</evidence>
<evidence type="ECO:0000313" key="8">
    <source>
        <dbReference type="Proteomes" id="UP001465976"/>
    </source>
</evidence>
<evidence type="ECO:0000256" key="4">
    <source>
        <dbReference type="ARBA" id="ARBA00023002"/>
    </source>
</evidence>
<dbReference type="Proteomes" id="UP001465976">
    <property type="component" value="Unassembled WGS sequence"/>
</dbReference>